<organism evidence="1 2">
    <name type="scientific">Nostoc cf. commune SO-36</name>
    <dbReference type="NCBI Taxonomy" id="449208"/>
    <lineage>
        <taxon>Bacteria</taxon>
        <taxon>Bacillati</taxon>
        <taxon>Cyanobacteriota</taxon>
        <taxon>Cyanophyceae</taxon>
        <taxon>Nostocales</taxon>
        <taxon>Nostocaceae</taxon>
        <taxon>Nostoc</taxon>
    </lineage>
</organism>
<dbReference type="EMBL" id="AP025732">
    <property type="protein sequence ID" value="BDI17610.1"/>
    <property type="molecule type" value="Genomic_DNA"/>
</dbReference>
<evidence type="ECO:0000313" key="1">
    <source>
        <dbReference type="EMBL" id="BDI17610.1"/>
    </source>
</evidence>
<evidence type="ECO:0000313" key="2">
    <source>
        <dbReference type="Proteomes" id="UP001055453"/>
    </source>
</evidence>
<dbReference type="Proteomes" id="UP001055453">
    <property type="component" value="Chromosome"/>
</dbReference>
<proteinExistence type="predicted"/>
<keyword evidence="2" id="KW-1185">Reference proteome</keyword>
<gene>
    <name evidence="1" type="ORF">ANSO36C_34120</name>
</gene>
<reference evidence="1" key="1">
    <citation type="submission" date="2022-04" db="EMBL/GenBank/DDBJ databases">
        <title>Complete genome sequence of a cyanobacterium, Nostoc sp. SO-36, isolated in Antarctica.</title>
        <authorList>
            <person name="Kanesaki Y."/>
            <person name="Effendi D."/>
            <person name="Sakamoto T."/>
            <person name="Ohtani S."/>
            <person name="Awai K."/>
        </authorList>
    </citation>
    <scope>NUCLEOTIDE SEQUENCE</scope>
    <source>
        <strain evidence="1">SO-36</strain>
    </source>
</reference>
<name>A0ABM7Z3N4_NOSCO</name>
<accession>A0ABM7Z3N4</accession>
<dbReference type="RefSeq" id="WP_251955458.1">
    <property type="nucleotide sequence ID" value="NZ_AP025732.1"/>
</dbReference>
<protein>
    <submittedName>
        <fullName evidence="1">Uncharacterized protein</fullName>
    </submittedName>
</protein>
<sequence length="60" mass="6739">MLPCITSDYVEQLAIGISHDKKPADEIQKAGNYHNFGHFLLYRFIVDGFQQAHSSTVNAT</sequence>